<feature type="compositionally biased region" description="Basic and acidic residues" evidence="1">
    <location>
        <begin position="152"/>
        <end position="163"/>
    </location>
</feature>
<dbReference type="InParanoid" id="A0A5J5EIS4"/>
<dbReference type="Proteomes" id="UP000326924">
    <property type="component" value="Unassembled WGS sequence"/>
</dbReference>
<accession>A0A5J5EIS4</accession>
<evidence type="ECO:0000313" key="2">
    <source>
        <dbReference type="EMBL" id="KAA8894987.1"/>
    </source>
</evidence>
<proteinExistence type="predicted"/>
<reference evidence="2 3" key="1">
    <citation type="submission" date="2019-09" db="EMBL/GenBank/DDBJ databases">
        <title>Draft genome of the ectomycorrhizal ascomycete Sphaerosporella brunnea.</title>
        <authorList>
            <consortium name="DOE Joint Genome Institute"/>
            <person name="Benucci G.M."/>
            <person name="Marozzi G."/>
            <person name="Antonielli L."/>
            <person name="Sanchez S."/>
            <person name="Marco P."/>
            <person name="Wang X."/>
            <person name="Falini L.B."/>
            <person name="Barry K."/>
            <person name="Haridas S."/>
            <person name="Lipzen A."/>
            <person name="Labutti K."/>
            <person name="Grigoriev I.V."/>
            <person name="Murat C."/>
            <person name="Martin F."/>
            <person name="Albertini E."/>
            <person name="Donnini D."/>
            <person name="Bonito G."/>
        </authorList>
    </citation>
    <scope>NUCLEOTIDE SEQUENCE [LARGE SCALE GENOMIC DNA]</scope>
    <source>
        <strain evidence="2 3">Sb_GMNB300</strain>
    </source>
</reference>
<name>A0A5J5EIS4_9PEZI</name>
<protein>
    <submittedName>
        <fullName evidence="2">Uncharacterized protein</fullName>
    </submittedName>
</protein>
<sequence>MSRPATRGGKSRVPTSHRPPQHALSLAAHLDPSFPRSEGFCAVLGLPTSRLSPPIDVNPGSSAGSSLFFLAFFVSACACRPQLFHGFWLFGFGKRIDAGNGHKAPTWASPQTRQRQYTDMLVPGLVRRVGACWSVPVRGTGLAQPASAGLSVEKRQAEARSQKPEPPGGSLLSGYAAWDRTATTQGRSSQTTSFEWTDSCLHTMRVFMSAAFLLRHLRPAGTQLWNCP</sequence>
<evidence type="ECO:0000256" key="1">
    <source>
        <dbReference type="SAM" id="MobiDB-lite"/>
    </source>
</evidence>
<dbReference type="EMBL" id="VXIS01000295">
    <property type="protein sequence ID" value="KAA8894987.1"/>
    <property type="molecule type" value="Genomic_DNA"/>
</dbReference>
<gene>
    <name evidence="2" type="ORF">FN846DRAFT_365270</name>
</gene>
<evidence type="ECO:0000313" key="3">
    <source>
        <dbReference type="Proteomes" id="UP000326924"/>
    </source>
</evidence>
<feature type="region of interest" description="Disordered" evidence="1">
    <location>
        <begin position="146"/>
        <end position="174"/>
    </location>
</feature>
<feature type="region of interest" description="Disordered" evidence="1">
    <location>
        <begin position="1"/>
        <end position="20"/>
    </location>
</feature>
<dbReference type="AlphaFoldDB" id="A0A5J5EIS4"/>
<comment type="caution">
    <text evidence="2">The sequence shown here is derived from an EMBL/GenBank/DDBJ whole genome shotgun (WGS) entry which is preliminary data.</text>
</comment>
<organism evidence="2 3">
    <name type="scientific">Sphaerosporella brunnea</name>
    <dbReference type="NCBI Taxonomy" id="1250544"/>
    <lineage>
        <taxon>Eukaryota</taxon>
        <taxon>Fungi</taxon>
        <taxon>Dikarya</taxon>
        <taxon>Ascomycota</taxon>
        <taxon>Pezizomycotina</taxon>
        <taxon>Pezizomycetes</taxon>
        <taxon>Pezizales</taxon>
        <taxon>Pyronemataceae</taxon>
        <taxon>Sphaerosporella</taxon>
    </lineage>
</organism>
<keyword evidence="3" id="KW-1185">Reference proteome</keyword>